<accession>A0A086JH21</accession>
<protein>
    <recommendedName>
        <fullName evidence="4">Transmembrane protein</fullName>
    </recommendedName>
</protein>
<dbReference type="EMBL" id="AHZU02001526">
    <property type="protein sequence ID" value="KFG31439.1"/>
    <property type="molecule type" value="Genomic_DNA"/>
</dbReference>
<evidence type="ECO:0000313" key="3">
    <source>
        <dbReference type="Proteomes" id="UP000028837"/>
    </source>
</evidence>
<name>A0A086JH21_TOXGO</name>
<reference evidence="2 3" key="1">
    <citation type="submission" date="2014-02" db="EMBL/GenBank/DDBJ databases">
        <authorList>
            <person name="Sibley D."/>
            <person name="Venepally P."/>
            <person name="Karamycheva S."/>
            <person name="Hadjithomas M."/>
            <person name="Khan A."/>
            <person name="Brunk B."/>
            <person name="Roos D."/>
            <person name="Caler E."/>
            <person name="Lorenzi H."/>
        </authorList>
    </citation>
    <scope>NUCLEOTIDE SEQUENCE [LARGE SCALE GENOMIC DNA]</scope>
    <source>
        <strain evidence="2 3">GAB2-2007-GAL-DOM2</strain>
    </source>
</reference>
<sequence>MYQSLSKVQSFFLSVSSSFILFPLPQANASVCQSQTPNSTGDLSRSQKPMACFSKERPVSLDPEVTTSLLLLSLSLQSYAPFQHRHNAPGERGETRVSMADDCLNCPS</sequence>
<evidence type="ECO:0000313" key="2">
    <source>
        <dbReference type="EMBL" id="KFG31439.1"/>
    </source>
</evidence>
<proteinExistence type="predicted"/>
<keyword evidence="1" id="KW-0732">Signal</keyword>
<feature type="chain" id="PRO_5001808176" description="Transmembrane protein" evidence="1">
    <location>
        <begin position="30"/>
        <end position="108"/>
    </location>
</feature>
<organism evidence="2 3">
    <name type="scientific">Toxoplasma gondii GAB2-2007-GAL-DOM2</name>
    <dbReference type="NCBI Taxonomy" id="1130820"/>
    <lineage>
        <taxon>Eukaryota</taxon>
        <taxon>Sar</taxon>
        <taxon>Alveolata</taxon>
        <taxon>Apicomplexa</taxon>
        <taxon>Conoidasida</taxon>
        <taxon>Coccidia</taxon>
        <taxon>Eucoccidiorida</taxon>
        <taxon>Eimeriorina</taxon>
        <taxon>Sarcocystidae</taxon>
        <taxon>Toxoplasma</taxon>
    </lineage>
</organism>
<dbReference type="AlphaFoldDB" id="A0A086JH21"/>
<feature type="signal peptide" evidence="1">
    <location>
        <begin position="1"/>
        <end position="29"/>
    </location>
</feature>
<gene>
    <name evidence="2" type="ORF">TGDOM2_363960</name>
</gene>
<evidence type="ECO:0000256" key="1">
    <source>
        <dbReference type="SAM" id="SignalP"/>
    </source>
</evidence>
<comment type="caution">
    <text evidence="2">The sequence shown here is derived from an EMBL/GenBank/DDBJ whole genome shotgun (WGS) entry which is preliminary data.</text>
</comment>
<evidence type="ECO:0008006" key="4">
    <source>
        <dbReference type="Google" id="ProtNLM"/>
    </source>
</evidence>
<dbReference type="VEuPathDB" id="ToxoDB:TGDOM2_363960"/>
<dbReference type="Proteomes" id="UP000028837">
    <property type="component" value="Unassembled WGS sequence"/>
</dbReference>